<evidence type="ECO:0000256" key="1">
    <source>
        <dbReference type="SAM" id="MobiDB-lite"/>
    </source>
</evidence>
<dbReference type="AlphaFoldDB" id="A0A392SVM7"/>
<sequence length="85" mass="9395">KCDRTPPREDRVSPTKKGKTNERQEQCRRSPQGLALMAKQARHRAEAGEITGIIARHPRATTVLLAVLHMAATGKIIAALSRERS</sequence>
<evidence type="ECO:0000313" key="3">
    <source>
        <dbReference type="Proteomes" id="UP000265520"/>
    </source>
</evidence>
<name>A0A392SVM7_9FABA</name>
<protein>
    <submittedName>
        <fullName evidence="2">Uncharacterized protein</fullName>
    </submittedName>
</protein>
<reference evidence="2 3" key="1">
    <citation type="journal article" date="2018" name="Front. Plant Sci.">
        <title>Red Clover (Trifolium pratense) and Zigzag Clover (T. medium) - A Picture of Genomic Similarities and Differences.</title>
        <authorList>
            <person name="Dluhosova J."/>
            <person name="Istvanek J."/>
            <person name="Nedelnik J."/>
            <person name="Repkova J."/>
        </authorList>
    </citation>
    <scope>NUCLEOTIDE SEQUENCE [LARGE SCALE GENOMIC DNA]</scope>
    <source>
        <strain evidence="3">cv. 10/8</strain>
        <tissue evidence="2">Leaf</tissue>
    </source>
</reference>
<proteinExistence type="predicted"/>
<organism evidence="2 3">
    <name type="scientific">Trifolium medium</name>
    <dbReference type="NCBI Taxonomy" id="97028"/>
    <lineage>
        <taxon>Eukaryota</taxon>
        <taxon>Viridiplantae</taxon>
        <taxon>Streptophyta</taxon>
        <taxon>Embryophyta</taxon>
        <taxon>Tracheophyta</taxon>
        <taxon>Spermatophyta</taxon>
        <taxon>Magnoliopsida</taxon>
        <taxon>eudicotyledons</taxon>
        <taxon>Gunneridae</taxon>
        <taxon>Pentapetalae</taxon>
        <taxon>rosids</taxon>
        <taxon>fabids</taxon>
        <taxon>Fabales</taxon>
        <taxon>Fabaceae</taxon>
        <taxon>Papilionoideae</taxon>
        <taxon>50 kb inversion clade</taxon>
        <taxon>NPAAA clade</taxon>
        <taxon>Hologalegina</taxon>
        <taxon>IRL clade</taxon>
        <taxon>Trifolieae</taxon>
        <taxon>Trifolium</taxon>
    </lineage>
</organism>
<evidence type="ECO:0000313" key="2">
    <source>
        <dbReference type="EMBL" id="MCI52883.1"/>
    </source>
</evidence>
<feature type="compositionally biased region" description="Basic and acidic residues" evidence="1">
    <location>
        <begin position="1"/>
        <end position="28"/>
    </location>
</feature>
<comment type="caution">
    <text evidence="2">The sequence shown here is derived from an EMBL/GenBank/DDBJ whole genome shotgun (WGS) entry which is preliminary data.</text>
</comment>
<keyword evidence="3" id="KW-1185">Reference proteome</keyword>
<accession>A0A392SVM7</accession>
<feature type="region of interest" description="Disordered" evidence="1">
    <location>
        <begin position="1"/>
        <end position="38"/>
    </location>
</feature>
<dbReference type="EMBL" id="LXQA010454336">
    <property type="protein sequence ID" value="MCI52883.1"/>
    <property type="molecule type" value="Genomic_DNA"/>
</dbReference>
<dbReference type="Proteomes" id="UP000265520">
    <property type="component" value="Unassembled WGS sequence"/>
</dbReference>
<feature type="non-terminal residue" evidence="2">
    <location>
        <position position="1"/>
    </location>
</feature>